<feature type="compositionally biased region" description="Acidic residues" evidence="1">
    <location>
        <begin position="78"/>
        <end position="92"/>
    </location>
</feature>
<evidence type="ECO:0000313" key="5">
    <source>
        <dbReference type="Proteomes" id="UP000002038"/>
    </source>
</evidence>
<feature type="compositionally biased region" description="Low complexity" evidence="1">
    <location>
        <begin position="1"/>
        <end position="20"/>
    </location>
</feature>
<evidence type="ECO:0000259" key="2">
    <source>
        <dbReference type="Pfam" id="PF10680"/>
    </source>
</evidence>
<reference evidence="5" key="1">
    <citation type="journal article" date="2015" name="PLoS Genet.">
        <title>The dynamic genome and transcriptome of the human fungal pathogen Blastomyces and close relative Emmonsia.</title>
        <authorList>
            <person name="Munoz J.F."/>
            <person name="Gauthier G.M."/>
            <person name="Desjardins C.A."/>
            <person name="Gallo J.E."/>
            <person name="Holder J."/>
            <person name="Sullivan T.D."/>
            <person name="Marty A.J."/>
            <person name="Carmen J.C."/>
            <person name="Chen Z."/>
            <person name="Ding L."/>
            <person name="Gujja S."/>
            <person name="Magrini V."/>
            <person name="Misas E."/>
            <person name="Mitreva M."/>
            <person name="Priest M."/>
            <person name="Saif S."/>
            <person name="Whiston E.A."/>
            <person name="Young S."/>
            <person name="Zeng Q."/>
            <person name="Goldman W.E."/>
            <person name="Mardis E.R."/>
            <person name="Taylor J.W."/>
            <person name="McEwen J.G."/>
            <person name="Clay O.K."/>
            <person name="Klein B.S."/>
            <person name="Cuomo C.A."/>
        </authorList>
    </citation>
    <scope>NUCLEOTIDE SEQUENCE [LARGE SCALE GENOMIC DNA]</scope>
    <source>
        <strain evidence="5">SLH14081</strain>
    </source>
</reference>
<dbReference type="KEGG" id="bgh:BDBG_02417"/>
<sequence length="569" mass="64020">MSMLSSQWVDSQSSPVSPSSYHQVREDPSNMPVEADSLEYEVDMIAEQQFPQVETSDDGTYVTKDSDISQPDSNSNAQEEDQPTMEGDDYDSSGDSPIPERPNRYLGPPSTWRAKTRQERNEISSLEALRARDLSVHLFNAFALKRRAIAIKAQKPEQDQKQRSNDEEDGWLSSKFMPTKQWTAWPLHADEVPRGDSHVLKDDSDIWNVAGPSDGRPSAELEECLMAQMLKTAKERFEARAWDNRRPRARQRSKGMASTTDTGGAISTGMEESDDDVGIHAEPQLRPVVQADDDKSRSILRPTARHILSDFDNILMSLHHARQAYVSTIDLSQSEHETEAQEELTLRPVSRSRAVSLSSMSGSRRIKRSRHLSLSRDPPATSDHEGNIELSDASNRKSRVSNRQRTRSGTPRRSRSRSPGSRESKLGLRDWSDIVGIASISGWPASVVMRTAKRCSELFKEDMAFRKLNEGQLELNEGNENGLPTWDYVEEEGSGESRSDFEIHNITSRSRKRGQGYGWEINCPVKGCSRSTKGFSRTWNLNQHIKNKHPSLALKGRPSKSAPLTKESK</sequence>
<feature type="region of interest" description="Disordered" evidence="1">
    <location>
        <begin position="546"/>
        <end position="569"/>
    </location>
</feature>
<feature type="compositionally biased region" description="Basic residues" evidence="1">
    <location>
        <begin position="364"/>
        <end position="373"/>
    </location>
</feature>
<dbReference type="InterPro" id="IPR059095">
    <property type="entry name" value="Znf_C2H2_17_2nd"/>
</dbReference>
<protein>
    <submittedName>
        <fullName evidence="4">Uncharacterized protein</fullName>
    </submittedName>
</protein>
<dbReference type="STRING" id="559298.A0A179UG57"/>
<feature type="compositionally biased region" description="Low complexity" evidence="1">
    <location>
        <begin position="347"/>
        <end position="363"/>
    </location>
</feature>
<dbReference type="Pfam" id="PF10680">
    <property type="entry name" value="RRN9"/>
    <property type="match status" value="1"/>
</dbReference>
<keyword evidence="5" id="KW-1185">Reference proteome</keyword>
<accession>A0A179UG57</accession>
<dbReference type="InterPro" id="IPR019622">
    <property type="entry name" value="Rrn9_dom"/>
</dbReference>
<dbReference type="VEuPathDB" id="FungiDB:BDBG_02417"/>
<evidence type="ECO:0000313" key="4">
    <source>
        <dbReference type="EMBL" id="OAT06137.1"/>
    </source>
</evidence>
<feature type="region of interest" description="Disordered" evidence="1">
    <location>
        <begin position="1"/>
        <end position="119"/>
    </location>
</feature>
<dbReference type="Proteomes" id="UP000002038">
    <property type="component" value="Unassembled WGS sequence"/>
</dbReference>
<dbReference type="AlphaFoldDB" id="A0A179UG57"/>
<feature type="compositionally biased region" description="Polar residues" evidence="1">
    <location>
        <begin position="68"/>
        <end position="77"/>
    </location>
</feature>
<proteinExistence type="predicted"/>
<evidence type="ECO:0000259" key="3">
    <source>
        <dbReference type="Pfam" id="PF26176"/>
    </source>
</evidence>
<organism evidence="4 5">
    <name type="scientific">Blastomyces gilchristii (strain SLH14081)</name>
    <name type="common">Blastomyces dermatitidis</name>
    <dbReference type="NCBI Taxonomy" id="559298"/>
    <lineage>
        <taxon>Eukaryota</taxon>
        <taxon>Fungi</taxon>
        <taxon>Dikarya</taxon>
        <taxon>Ascomycota</taxon>
        <taxon>Pezizomycotina</taxon>
        <taxon>Eurotiomycetes</taxon>
        <taxon>Eurotiomycetidae</taxon>
        <taxon>Onygenales</taxon>
        <taxon>Ajellomycetaceae</taxon>
        <taxon>Blastomyces</taxon>
    </lineage>
</organism>
<dbReference type="GeneID" id="8510158"/>
<dbReference type="OrthoDB" id="5412288at2759"/>
<feature type="region of interest" description="Disordered" evidence="1">
    <location>
        <begin position="244"/>
        <end position="276"/>
    </location>
</feature>
<feature type="compositionally biased region" description="Basic residues" evidence="1">
    <location>
        <begin position="396"/>
        <end position="416"/>
    </location>
</feature>
<name>A0A179UG57_BLAGS</name>
<dbReference type="RefSeq" id="XP_002627746.1">
    <property type="nucleotide sequence ID" value="XM_002627700.2"/>
</dbReference>
<gene>
    <name evidence="4" type="ORF">BDBG_02417</name>
</gene>
<feature type="domain" description="C2H2-domain containing protein second zinc finger" evidence="3">
    <location>
        <begin position="523"/>
        <end position="547"/>
    </location>
</feature>
<feature type="domain" description="Rrn9" evidence="2">
    <location>
        <begin position="126"/>
        <end position="198"/>
    </location>
</feature>
<dbReference type="EMBL" id="GG657450">
    <property type="protein sequence ID" value="OAT06137.1"/>
    <property type="molecule type" value="Genomic_DNA"/>
</dbReference>
<dbReference type="Gene3D" id="3.30.160.60">
    <property type="entry name" value="Classic Zinc Finger"/>
    <property type="match status" value="1"/>
</dbReference>
<feature type="region of interest" description="Disordered" evidence="1">
    <location>
        <begin position="336"/>
        <end position="425"/>
    </location>
</feature>
<dbReference type="Pfam" id="PF26176">
    <property type="entry name" value="zf_C2H2_17_2"/>
    <property type="match status" value="1"/>
</dbReference>
<evidence type="ECO:0000256" key="1">
    <source>
        <dbReference type="SAM" id="MobiDB-lite"/>
    </source>
</evidence>